<dbReference type="GO" id="GO:0003729">
    <property type="term" value="F:mRNA binding"/>
    <property type="evidence" value="ECO:0007669"/>
    <property type="project" value="InterPro"/>
</dbReference>
<dbReference type="InterPro" id="IPR045154">
    <property type="entry name" value="PCF11-like"/>
</dbReference>
<proteinExistence type="predicted"/>
<accession>X6LYM5</accession>
<evidence type="ECO:0000313" key="4">
    <source>
        <dbReference type="Proteomes" id="UP000023152"/>
    </source>
</evidence>
<dbReference type="GO" id="GO:0006369">
    <property type="term" value="P:termination of RNA polymerase II transcription"/>
    <property type="evidence" value="ECO:0007669"/>
    <property type="project" value="InterPro"/>
</dbReference>
<feature type="transmembrane region" description="Helical" evidence="2">
    <location>
        <begin position="596"/>
        <end position="623"/>
    </location>
</feature>
<keyword evidence="2" id="KW-0472">Membrane</keyword>
<feature type="region of interest" description="Disordered" evidence="1">
    <location>
        <begin position="718"/>
        <end position="743"/>
    </location>
</feature>
<dbReference type="Proteomes" id="UP000023152">
    <property type="component" value="Unassembled WGS sequence"/>
</dbReference>
<dbReference type="GO" id="GO:0005737">
    <property type="term" value="C:cytoplasm"/>
    <property type="evidence" value="ECO:0007669"/>
    <property type="project" value="TreeGrafter"/>
</dbReference>
<dbReference type="GO" id="GO:0005849">
    <property type="term" value="C:mRNA cleavage factor complex"/>
    <property type="evidence" value="ECO:0007669"/>
    <property type="project" value="TreeGrafter"/>
</dbReference>
<dbReference type="GO" id="GO:0000993">
    <property type="term" value="F:RNA polymerase II complex binding"/>
    <property type="evidence" value="ECO:0007669"/>
    <property type="project" value="InterPro"/>
</dbReference>
<keyword evidence="2" id="KW-1133">Transmembrane helix</keyword>
<feature type="compositionally biased region" description="Acidic residues" evidence="1">
    <location>
        <begin position="722"/>
        <end position="735"/>
    </location>
</feature>
<evidence type="ECO:0000256" key="1">
    <source>
        <dbReference type="SAM" id="MobiDB-lite"/>
    </source>
</evidence>
<dbReference type="AlphaFoldDB" id="X6LYM5"/>
<sequence>MTWTKEWRSGDGMYPPPVMSYPSGMNDPNPMDQMPPLNSMGNEEWVDTSNHRNEQEMVGFVLRKLKDFVCNPRMYNDGLGYAPLRYQIPIEVKQELDKCEREYMATDVTSNIWFIVNRLKKADYLSNEFTLCLFVRSFVCVDNATLRDVYPTSFRKGIFVPFTIRQMGVGKRIATWSMSPKLKLTCFWSKVDKKYKVNVDEHNIKRNEQNKERYNIEDVVFNEGSKKTVDFYTIFGDDFKKHIRNMNGAVNVIGQLDRKHRRAISLLYSRSLHVCPNCALRVPEGALESHLQWHFELNREENERQKHQTRRCRAWYLDRDQWIKDVGNTRYSMQMQVNPFESLSKKNQQVLSLPTLSTKQGLIKSGIKDGIPPIDEKELQTKVYVPKNINQASQIICELCQKHFENKDRVLDQDMDEWVLHEACYIDGTHAYSAIVNEKLNGSNHSIDTINSKTNATKKQKLKQKVAKDGMPTENIGFASASSVTYVQKDLPIVHRYCYLSKRHLVQSGLQEKLRPQLESPLTQEISAMMAQSDNEEQMSDTLKRTEEVGLAHSTAQQDKETETKQKIEKDIETDTNKHNTPTNSIIEKQEPSDDIFTGFCLFFFPPILHILTYVCVFLVIVISQKLVCLCKSIEEKKIVEKDEHISPSMEDTKANKPINITNNETIKLESDIQGATMVDSTEVIKTESIAQSSSIATVNSQNTNNNVASNVQNTFENANDSSEESQSEDSDSESDGGVVLFDTSLETYAQKYRETQTIVPHDNGVGQAPDFDLNEN</sequence>
<evidence type="ECO:0000256" key="2">
    <source>
        <dbReference type="SAM" id="Phobius"/>
    </source>
</evidence>
<feature type="compositionally biased region" description="Basic and acidic residues" evidence="1">
    <location>
        <begin position="558"/>
        <end position="578"/>
    </location>
</feature>
<reference evidence="3 4" key="1">
    <citation type="journal article" date="2013" name="Curr. Biol.">
        <title>The Genome of the Foraminiferan Reticulomyxa filosa.</title>
        <authorList>
            <person name="Glockner G."/>
            <person name="Hulsmann N."/>
            <person name="Schleicher M."/>
            <person name="Noegel A.A."/>
            <person name="Eichinger L."/>
            <person name="Gallinger C."/>
            <person name="Pawlowski J."/>
            <person name="Sierra R."/>
            <person name="Euteneuer U."/>
            <person name="Pillet L."/>
            <person name="Moustafa A."/>
            <person name="Platzer M."/>
            <person name="Groth M."/>
            <person name="Szafranski K."/>
            <person name="Schliwa M."/>
        </authorList>
    </citation>
    <scope>NUCLEOTIDE SEQUENCE [LARGE SCALE GENOMIC DNA]</scope>
</reference>
<dbReference type="EMBL" id="ASPP01027143">
    <property type="protein sequence ID" value="ETO06436.1"/>
    <property type="molecule type" value="Genomic_DNA"/>
</dbReference>
<comment type="caution">
    <text evidence="3">The sequence shown here is derived from an EMBL/GenBank/DDBJ whole genome shotgun (WGS) entry which is preliminary data.</text>
</comment>
<dbReference type="PANTHER" id="PTHR15921:SF3">
    <property type="entry name" value="PRE-MRNA CLEAVAGE COMPLEX 2 PROTEIN PCF11"/>
    <property type="match status" value="1"/>
</dbReference>
<keyword evidence="4" id="KW-1185">Reference proteome</keyword>
<protein>
    <submittedName>
        <fullName evidence="3">Uncharacterized protein</fullName>
    </submittedName>
</protein>
<name>X6LYM5_RETFI</name>
<keyword evidence="2" id="KW-0812">Transmembrane</keyword>
<evidence type="ECO:0000313" key="3">
    <source>
        <dbReference type="EMBL" id="ETO06436.1"/>
    </source>
</evidence>
<feature type="region of interest" description="Disordered" evidence="1">
    <location>
        <begin position="550"/>
        <end position="586"/>
    </location>
</feature>
<feature type="region of interest" description="Disordered" evidence="1">
    <location>
        <begin position="755"/>
        <end position="777"/>
    </location>
</feature>
<dbReference type="PANTHER" id="PTHR15921">
    <property type="entry name" value="PRE-MRNA CLEAVAGE COMPLEX II"/>
    <property type="match status" value="1"/>
</dbReference>
<organism evidence="3 4">
    <name type="scientific">Reticulomyxa filosa</name>
    <dbReference type="NCBI Taxonomy" id="46433"/>
    <lineage>
        <taxon>Eukaryota</taxon>
        <taxon>Sar</taxon>
        <taxon>Rhizaria</taxon>
        <taxon>Retaria</taxon>
        <taxon>Foraminifera</taxon>
        <taxon>Monothalamids</taxon>
        <taxon>Reticulomyxidae</taxon>
        <taxon>Reticulomyxa</taxon>
    </lineage>
</organism>
<gene>
    <name evidence="3" type="ORF">RFI_30956</name>
</gene>
<dbReference type="GO" id="GO:0031124">
    <property type="term" value="P:mRNA 3'-end processing"/>
    <property type="evidence" value="ECO:0007669"/>
    <property type="project" value="InterPro"/>
</dbReference>